<keyword evidence="2" id="KW-1185">Reference proteome</keyword>
<accession>A0ACB7U867</accession>
<proteinExistence type="predicted"/>
<name>A0ACB7U867_DIOAL</name>
<dbReference type="Proteomes" id="UP000827976">
    <property type="component" value="Chromosome 18"/>
</dbReference>
<organism evidence="1 2">
    <name type="scientific">Dioscorea alata</name>
    <name type="common">Purple yam</name>
    <dbReference type="NCBI Taxonomy" id="55571"/>
    <lineage>
        <taxon>Eukaryota</taxon>
        <taxon>Viridiplantae</taxon>
        <taxon>Streptophyta</taxon>
        <taxon>Embryophyta</taxon>
        <taxon>Tracheophyta</taxon>
        <taxon>Spermatophyta</taxon>
        <taxon>Magnoliopsida</taxon>
        <taxon>Liliopsida</taxon>
        <taxon>Dioscoreales</taxon>
        <taxon>Dioscoreaceae</taxon>
        <taxon>Dioscorea</taxon>
    </lineage>
</organism>
<evidence type="ECO:0000313" key="1">
    <source>
        <dbReference type="EMBL" id="KAH7656510.1"/>
    </source>
</evidence>
<gene>
    <name evidence="1" type="ORF">IHE45_18G078400</name>
</gene>
<dbReference type="EMBL" id="CM037028">
    <property type="protein sequence ID" value="KAH7656510.1"/>
    <property type="molecule type" value="Genomic_DNA"/>
</dbReference>
<comment type="caution">
    <text evidence="1">The sequence shown here is derived from an EMBL/GenBank/DDBJ whole genome shotgun (WGS) entry which is preliminary data.</text>
</comment>
<sequence length="204" mass="22494">MGGNTNLKPIVSKTFCSSSDIMLMVRKRPQVINGGGFVVMNLGQKVVFSVDGCGIIGSRGELIVRDGDGSSTLFIHKKGGIVQALSFEKKWRGYSMGYEGTPNKPVFTLREQPRSCIAVNSVIKVSIEPKEHNKYWDYEVRGSFMDKSCTINDRRGDVIAEVGVKELMNSKDLYYVLVKAGYDQAFVVGVIAVLDNIHGESTRC</sequence>
<protein>
    <submittedName>
        <fullName evidence="1">LURP-one-related protein</fullName>
    </submittedName>
</protein>
<evidence type="ECO:0000313" key="2">
    <source>
        <dbReference type="Proteomes" id="UP000827976"/>
    </source>
</evidence>
<reference evidence="2" key="1">
    <citation type="journal article" date="2022" name="Nat. Commun.">
        <title>Chromosome evolution and the genetic basis of agronomically important traits in greater yam.</title>
        <authorList>
            <person name="Bredeson J.V."/>
            <person name="Lyons J.B."/>
            <person name="Oniyinde I.O."/>
            <person name="Okereke N.R."/>
            <person name="Kolade O."/>
            <person name="Nnabue I."/>
            <person name="Nwadili C.O."/>
            <person name="Hribova E."/>
            <person name="Parker M."/>
            <person name="Nwogha J."/>
            <person name="Shu S."/>
            <person name="Carlson J."/>
            <person name="Kariba R."/>
            <person name="Muthemba S."/>
            <person name="Knop K."/>
            <person name="Barton G.J."/>
            <person name="Sherwood A.V."/>
            <person name="Lopez-Montes A."/>
            <person name="Asiedu R."/>
            <person name="Jamnadass R."/>
            <person name="Muchugi A."/>
            <person name="Goodstein D."/>
            <person name="Egesi C.N."/>
            <person name="Featherston J."/>
            <person name="Asfaw A."/>
            <person name="Simpson G.G."/>
            <person name="Dolezel J."/>
            <person name="Hendre P.S."/>
            <person name="Van Deynze A."/>
            <person name="Kumar P.L."/>
            <person name="Obidiegwu J.E."/>
            <person name="Bhattacharjee R."/>
            <person name="Rokhsar D.S."/>
        </authorList>
    </citation>
    <scope>NUCLEOTIDE SEQUENCE [LARGE SCALE GENOMIC DNA]</scope>
    <source>
        <strain evidence="2">cv. TDa95/00328</strain>
    </source>
</reference>